<protein>
    <recommendedName>
        <fullName evidence="4">Twin-arginine translocation signal domain-containing protein</fullName>
    </recommendedName>
</protein>
<evidence type="ECO:0000256" key="1">
    <source>
        <dbReference type="SAM" id="SignalP"/>
    </source>
</evidence>
<keyword evidence="1" id="KW-0732">Signal</keyword>
<gene>
    <name evidence="2" type="ORF">ELY38_04670</name>
</gene>
<reference evidence="2 3" key="1">
    <citation type="submission" date="2018-12" db="EMBL/GenBank/DDBJ databases">
        <title>three novel Halomonas strain isolated from plants.</title>
        <authorList>
            <person name="Sun C."/>
        </authorList>
    </citation>
    <scope>NUCLEOTIDE SEQUENCE [LARGE SCALE GENOMIC DNA]</scope>
    <source>
        <strain evidence="2 3">JCM 18142</strain>
    </source>
</reference>
<organism evidence="2 3">
    <name type="scientific">Vreelandella nanhaiensis</name>
    <dbReference type="NCBI Taxonomy" id="1258546"/>
    <lineage>
        <taxon>Bacteria</taxon>
        <taxon>Pseudomonadati</taxon>
        <taxon>Pseudomonadota</taxon>
        <taxon>Gammaproteobacteria</taxon>
        <taxon>Oceanospirillales</taxon>
        <taxon>Halomonadaceae</taxon>
        <taxon>Vreelandella</taxon>
    </lineage>
</organism>
<dbReference type="PROSITE" id="PS51318">
    <property type="entry name" value="TAT"/>
    <property type="match status" value="1"/>
</dbReference>
<dbReference type="RefSeq" id="WP_127060336.1">
    <property type="nucleotide sequence ID" value="NZ_RZHF01000005.1"/>
</dbReference>
<dbReference type="InterPro" id="IPR006311">
    <property type="entry name" value="TAT_signal"/>
</dbReference>
<accession>A0A433KVJ2</accession>
<keyword evidence="3" id="KW-1185">Reference proteome</keyword>
<name>A0A433KVJ2_9GAMM</name>
<comment type="caution">
    <text evidence="2">The sequence shown here is derived from an EMBL/GenBank/DDBJ whole genome shotgun (WGS) entry which is preliminary data.</text>
</comment>
<sequence>MTSTYTRRRLLKTASFVGMGMALVPLTTLLPAANATNHQVSSTQTEKPANVMVDGWLLRVSDR</sequence>
<feature type="chain" id="PRO_5019054176" description="Twin-arginine translocation signal domain-containing protein" evidence="1">
    <location>
        <begin position="36"/>
        <end position="63"/>
    </location>
</feature>
<dbReference type="AlphaFoldDB" id="A0A433KVJ2"/>
<evidence type="ECO:0000313" key="3">
    <source>
        <dbReference type="Proteomes" id="UP000287023"/>
    </source>
</evidence>
<feature type="signal peptide" evidence="1">
    <location>
        <begin position="1"/>
        <end position="35"/>
    </location>
</feature>
<evidence type="ECO:0000313" key="2">
    <source>
        <dbReference type="EMBL" id="RUR33723.1"/>
    </source>
</evidence>
<dbReference type="Proteomes" id="UP000287023">
    <property type="component" value="Unassembled WGS sequence"/>
</dbReference>
<dbReference type="EMBL" id="RZHF01000005">
    <property type="protein sequence ID" value="RUR33723.1"/>
    <property type="molecule type" value="Genomic_DNA"/>
</dbReference>
<proteinExistence type="predicted"/>
<evidence type="ECO:0008006" key="4">
    <source>
        <dbReference type="Google" id="ProtNLM"/>
    </source>
</evidence>